<dbReference type="AlphaFoldDB" id="A0A1I7Z3T3"/>
<dbReference type="WBParaSite" id="L893_g22328.t1">
    <property type="protein sequence ID" value="L893_g22328.t1"/>
    <property type="gene ID" value="L893_g22328"/>
</dbReference>
<evidence type="ECO:0000313" key="3">
    <source>
        <dbReference type="WBParaSite" id="L893_g22328.t1"/>
    </source>
</evidence>
<reference evidence="3" key="1">
    <citation type="submission" date="2016-11" db="UniProtKB">
        <authorList>
            <consortium name="WormBaseParasite"/>
        </authorList>
    </citation>
    <scope>IDENTIFICATION</scope>
</reference>
<feature type="compositionally biased region" description="Acidic residues" evidence="1">
    <location>
        <begin position="163"/>
        <end position="172"/>
    </location>
</feature>
<evidence type="ECO:0000256" key="1">
    <source>
        <dbReference type="SAM" id="MobiDB-lite"/>
    </source>
</evidence>
<feature type="region of interest" description="Disordered" evidence="1">
    <location>
        <begin position="222"/>
        <end position="272"/>
    </location>
</feature>
<name>A0A1I7Z3T3_9BILA</name>
<accession>A0A1I7Z3T3</accession>
<feature type="region of interest" description="Disordered" evidence="1">
    <location>
        <begin position="1"/>
        <end position="60"/>
    </location>
</feature>
<feature type="compositionally biased region" description="Polar residues" evidence="1">
    <location>
        <begin position="48"/>
        <end position="60"/>
    </location>
</feature>
<dbReference type="Proteomes" id="UP000095287">
    <property type="component" value="Unplaced"/>
</dbReference>
<organism evidence="2 3">
    <name type="scientific">Steinernema glaseri</name>
    <dbReference type="NCBI Taxonomy" id="37863"/>
    <lineage>
        <taxon>Eukaryota</taxon>
        <taxon>Metazoa</taxon>
        <taxon>Ecdysozoa</taxon>
        <taxon>Nematoda</taxon>
        <taxon>Chromadorea</taxon>
        <taxon>Rhabditida</taxon>
        <taxon>Tylenchina</taxon>
        <taxon>Panagrolaimomorpha</taxon>
        <taxon>Strongyloidoidea</taxon>
        <taxon>Steinernematidae</taxon>
        <taxon>Steinernema</taxon>
    </lineage>
</organism>
<feature type="region of interest" description="Disordered" evidence="1">
    <location>
        <begin position="98"/>
        <end position="195"/>
    </location>
</feature>
<proteinExistence type="predicted"/>
<evidence type="ECO:0000313" key="2">
    <source>
        <dbReference type="Proteomes" id="UP000095287"/>
    </source>
</evidence>
<feature type="compositionally biased region" description="Basic and acidic residues" evidence="1">
    <location>
        <begin position="34"/>
        <end position="45"/>
    </location>
</feature>
<protein>
    <submittedName>
        <fullName evidence="3">Rad21_Rec8 domain-containing protein</fullName>
    </submittedName>
</protein>
<sequence>IAGTSQDFFAPTPELPRRTEDGAVVGSMIVSSSEQDRRDFSEDFQRLNARSRNGAANGSTELLIENDFMDNDEHEVVPQPSRFTTTFKSTFAPLFRVFNRGQRTQNDDQPADVGSQVAPPDVETGNDEEGPPRERRRRHPAAPTKKPINPPTNVGLNLMEHTEDSDEVEDEGAQTYAPTSSKTAKRPRPKKSTVGQIGCGLATSTHSVPANMVVNTFKTKEGYKPSAAVSEIAESDPPSPPLSPQDLLAGPMDNDSDEHIGVGSLDASSPGYTGVVALNFPRQ</sequence>
<keyword evidence="2" id="KW-1185">Reference proteome</keyword>